<name>A0A0P7AKA5_9FLAO</name>
<evidence type="ECO:0000313" key="2">
    <source>
        <dbReference type="EMBL" id="KPM32280.1"/>
    </source>
</evidence>
<keyword evidence="3" id="KW-1185">Reference proteome</keyword>
<evidence type="ECO:0000256" key="1">
    <source>
        <dbReference type="SAM" id="Phobius"/>
    </source>
</evidence>
<feature type="transmembrane region" description="Helical" evidence="1">
    <location>
        <begin position="68"/>
        <end position="88"/>
    </location>
</feature>
<comment type="caution">
    <text evidence="2">The sequence shown here is derived from an EMBL/GenBank/DDBJ whole genome shotgun (WGS) entry which is preliminary data.</text>
</comment>
<keyword evidence="1" id="KW-0812">Transmembrane</keyword>
<feature type="transmembrane region" description="Helical" evidence="1">
    <location>
        <begin position="109"/>
        <end position="137"/>
    </location>
</feature>
<dbReference type="Proteomes" id="UP000050280">
    <property type="component" value="Unassembled WGS sequence"/>
</dbReference>
<dbReference type="STRING" id="1300341.I595_1930"/>
<keyword evidence="1" id="KW-0472">Membrane</keyword>
<dbReference type="RefSeq" id="WP_054559039.1">
    <property type="nucleotide sequence ID" value="NZ_LDJX01000003.1"/>
</dbReference>
<dbReference type="AlphaFoldDB" id="A0A0P7AKA5"/>
<sequence>MDLINYTISICLFAFMALATYDGFILHIWKYKLYQQPESIFEHKTHTVRAILFPLIVWSLLIQTDKIFFFIGLALTAMDLVVLTVDAYSEKDSRTIMGGLPRKEYILHLFANGFHFAIIALALVLKLSIVGTTLVYLPVQLDQDAFSTVLLAFMAKNAIPGAVVLAMVHVALLFTLPRNLWEVHRTKIRCC</sequence>
<evidence type="ECO:0000313" key="3">
    <source>
        <dbReference type="Proteomes" id="UP000050280"/>
    </source>
</evidence>
<dbReference type="OrthoDB" id="332044at2"/>
<feature type="transmembrane region" description="Helical" evidence="1">
    <location>
        <begin position="6"/>
        <end position="26"/>
    </location>
</feature>
<feature type="transmembrane region" description="Helical" evidence="1">
    <location>
        <begin position="157"/>
        <end position="176"/>
    </location>
</feature>
<dbReference type="EMBL" id="LDJX01000003">
    <property type="protein sequence ID" value="KPM32280.1"/>
    <property type="molecule type" value="Genomic_DNA"/>
</dbReference>
<gene>
    <name evidence="2" type="ORF">I595_1930</name>
</gene>
<accession>A0A0P7AKA5</accession>
<keyword evidence="1" id="KW-1133">Transmembrane helix</keyword>
<organism evidence="2 3">
    <name type="scientific">Croceitalea dokdonensis DOKDO 023</name>
    <dbReference type="NCBI Taxonomy" id="1300341"/>
    <lineage>
        <taxon>Bacteria</taxon>
        <taxon>Pseudomonadati</taxon>
        <taxon>Bacteroidota</taxon>
        <taxon>Flavobacteriia</taxon>
        <taxon>Flavobacteriales</taxon>
        <taxon>Flavobacteriaceae</taxon>
        <taxon>Croceitalea</taxon>
    </lineage>
</organism>
<protein>
    <submittedName>
        <fullName evidence="2">Uncharacterized protein</fullName>
    </submittedName>
</protein>
<reference evidence="2 3" key="1">
    <citation type="submission" date="2015-09" db="EMBL/GenBank/DDBJ databases">
        <title>Genome sequence of the marine flavobacterium Croceitalea dokdonensis DOKDO 023 that contains proton- and sodium-pumping rhodopsins.</title>
        <authorList>
            <person name="Kwon S.-K."/>
            <person name="Lee H.K."/>
            <person name="Kwak M.-J."/>
            <person name="Kim J.F."/>
        </authorList>
    </citation>
    <scope>NUCLEOTIDE SEQUENCE [LARGE SCALE GENOMIC DNA]</scope>
    <source>
        <strain evidence="2 3">DOKDO 023</strain>
    </source>
</reference>
<proteinExistence type="predicted"/>